<keyword evidence="6 8" id="KW-0472">Membrane</keyword>
<dbReference type="Gene3D" id="1.10.3730.20">
    <property type="match status" value="1"/>
</dbReference>
<dbReference type="EMBL" id="WHOC01000095">
    <property type="protein sequence ID" value="NOU87977.1"/>
    <property type="molecule type" value="Genomic_DNA"/>
</dbReference>
<dbReference type="InterPro" id="IPR037185">
    <property type="entry name" value="EmrE-like"/>
</dbReference>
<evidence type="ECO:0000256" key="5">
    <source>
        <dbReference type="ARBA" id="ARBA00022989"/>
    </source>
</evidence>
<dbReference type="Pfam" id="PF00893">
    <property type="entry name" value="Multi_Drug_Res"/>
    <property type="match status" value="1"/>
</dbReference>
<name>A0ABX1Z3L3_9BACL</name>
<evidence type="ECO:0000256" key="4">
    <source>
        <dbReference type="ARBA" id="ARBA00022692"/>
    </source>
</evidence>
<dbReference type="InterPro" id="IPR000390">
    <property type="entry name" value="Small_drug/metabolite_transptr"/>
</dbReference>
<accession>A0ABX1Z3L3</accession>
<feature type="transmembrane region" description="Helical" evidence="8">
    <location>
        <begin position="84"/>
        <end position="104"/>
    </location>
</feature>
<keyword evidence="5 8" id="KW-1133">Transmembrane helix</keyword>
<gene>
    <name evidence="9" type="ORF">GC102_19715</name>
</gene>
<keyword evidence="3" id="KW-1003">Cell membrane</keyword>
<evidence type="ECO:0000256" key="6">
    <source>
        <dbReference type="ARBA" id="ARBA00023136"/>
    </source>
</evidence>
<comment type="similarity">
    <text evidence="7">Belongs to the drug/metabolite transporter (DMT) superfamily. Small multidrug resistance (SMR) (TC 2.A.7.1) family.</text>
</comment>
<proteinExistence type="inferred from homology"/>
<feature type="transmembrane region" description="Helical" evidence="8">
    <location>
        <begin position="29"/>
        <end position="47"/>
    </location>
</feature>
<evidence type="ECO:0000256" key="7">
    <source>
        <dbReference type="RuleBase" id="RU003942"/>
    </source>
</evidence>
<reference evidence="9 10" key="1">
    <citation type="submission" date="2019-10" db="EMBL/GenBank/DDBJ databases">
        <title>Description of Paenibacillus choica sp. nov.</title>
        <authorList>
            <person name="Carlier A."/>
            <person name="Qi S."/>
        </authorList>
    </citation>
    <scope>NUCLEOTIDE SEQUENCE [LARGE SCALE GENOMIC DNA]</scope>
    <source>
        <strain evidence="9 10">LMG 31460</strain>
    </source>
</reference>
<organism evidence="9 10">
    <name type="scientific">Paenibacillus germinis</name>
    <dbReference type="NCBI Taxonomy" id="2654979"/>
    <lineage>
        <taxon>Bacteria</taxon>
        <taxon>Bacillati</taxon>
        <taxon>Bacillota</taxon>
        <taxon>Bacilli</taxon>
        <taxon>Bacillales</taxon>
        <taxon>Paenibacillaceae</taxon>
        <taxon>Paenibacillus</taxon>
    </lineage>
</organism>
<keyword evidence="2" id="KW-0813">Transport</keyword>
<protein>
    <submittedName>
        <fullName evidence="9">QacE family quaternary ammonium compound efflux SMR transporter</fullName>
    </submittedName>
</protein>
<sequence length="105" mass="11473">MAWICLIFAGAFEIMGALSLNRLNKDKSWKSIILLIGCFSLSFLLLSQTMKTISMGTAYAVWTGIGTVGSTIVGMFLYGESKDWRRLLFISMVVIAAIGLKLVAS</sequence>
<evidence type="ECO:0000256" key="2">
    <source>
        <dbReference type="ARBA" id="ARBA00022448"/>
    </source>
</evidence>
<dbReference type="InterPro" id="IPR045324">
    <property type="entry name" value="Small_multidrug_res"/>
</dbReference>
<keyword evidence="10" id="KW-1185">Reference proteome</keyword>
<dbReference type="PANTHER" id="PTHR30561:SF0">
    <property type="entry name" value="GUANIDINIUM EXPORTER"/>
    <property type="match status" value="1"/>
</dbReference>
<dbReference type="RefSeq" id="WP_171691094.1">
    <property type="nucleotide sequence ID" value="NZ_WHOC01000095.1"/>
</dbReference>
<dbReference type="PANTHER" id="PTHR30561">
    <property type="entry name" value="SMR FAMILY PROTON-DEPENDENT DRUG EFFLUX TRANSPORTER SUGE"/>
    <property type="match status" value="1"/>
</dbReference>
<comment type="caution">
    <text evidence="9">The sequence shown here is derived from an EMBL/GenBank/DDBJ whole genome shotgun (WGS) entry which is preliminary data.</text>
</comment>
<dbReference type="SUPFAM" id="SSF103481">
    <property type="entry name" value="Multidrug resistance efflux transporter EmrE"/>
    <property type="match status" value="1"/>
</dbReference>
<feature type="transmembrane region" description="Helical" evidence="8">
    <location>
        <begin position="59"/>
        <end position="78"/>
    </location>
</feature>
<evidence type="ECO:0000256" key="1">
    <source>
        <dbReference type="ARBA" id="ARBA00004651"/>
    </source>
</evidence>
<evidence type="ECO:0000313" key="10">
    <source>
        <dbReference type="Proteomes" id="UP000658690"/>
    </source>
</evidence>
<dbReference type="Proteomes" id="UP000658690">
    <property type="component" value="Unassembled WGS sequence"/>
</dbReference>
<keyword evidence="4 7" id="KW-0812">Transmembrane</keyword>
<comment type="subcellular location">
    <subcellularLocation>
        <location evidence="1 7">Cell membrane</location>
        <topology evidence="1 7">Multi-pass membrane protein</topology>
    </subcellularLocation>
</comment>
<evidence type="ECO:0000256" key="8">
    <source>
        <dbReference type="SAM" id="Phobius"/>
    </source>
</evidence>
<evidence type="ECO:0000256" key="3">
    <source>
        <dbReference type="ARBA" id="ARBA00022475"/>
    </source>
</evidence>
<evidence type="ECO:0000313" key="9">
    <source>
        <dbReference type="EMBL" id="NOU87977.1"/>
    </source>
</evidence>